<gene>
    <name evidence="2" type="ORF">AAE3_LOCUS5075</name>
</gene>
<feature type="region of interest" description="Disordered" evidence="1">
    <location>
        <begin position="1"/>
        <end position="33"/>
    </location>
</feature>
<dbReference type="OrthoDB" id="2914104at2759"/>
<evidence type="ECO:0000313" key="2">
    <source>
        <dbReference type="EMBL" id="CAA7262847.1"/>
    </source>
</evidence>
<reference evidence="2 3" key="1">
    <citation type="submission" date="2020-01" db="EMBL/GenBank/DDBJ databases">
        <authorList>
            <person name="Gupta K D."/>
        </authorList>
    </citation>
    <scope>NUCLEOTIDE SEQUENCE [LARGE SCALE GENOMIC DNA]</scope>
</reference>
<dbReference type="EMBL" id="CACVBS010000037">
    <property type="protein sequence ID" value="CAA7262847.1"/>
    <property type="molecule type" value="Genomic_DNA"/>
</dbReference>
<dbReference type="AlphaFoldDB" id="A0A8S0XQB9"/>
<evidence type="ECO:0000256" key="1">
    <source>
        <dbReference type="SAM" id="MobiDB-lite"/>
    </source>
</evidence>
<organism evidence="2 3">
    <name type="scientific">Cyclocybe aegerita</name>
    <name type="common">Black poplar mushroom</name>
    <name type="synonym">Agrocybe aegerita</name>
    <dbReference type="NCBI Taxonomy" id="1973307"/>
    <lineage>
        <taxon>Eukaryota</taxon>
        <taxon>Fungi</taxon>
        <taxon>Dikarya</taxon>
        <taxon>Basidiomycota</taxon>
        <taxon>Agaricomycotina</taxon>
        <taxon>Agaricomycetes</taxon>
        <taxon>Agaricomycetidae</taxon>
        <taxon>Agaricales</taxon>
        <taxon>Agaricineae</taxon>
        <taxon>Bolbitiaceae</taxon>
        <taxon>Cyclocybe</taxon>
    </lineage>
</organism>
<protein>
    <submittedName>
        <fullName evidence="2">Uncharacterized protein</fullName>
    </submittedName>
</protein>
<comment type="caution">
    <text evidence="2">The sequence shown here is derived from an EMBL/GenBank/DDBJ whole genome shotgun (WGS) entry which is preliminary data.</text>
</comment>
<feature type="compositionally biased region" description="Pro residues" evidence="1">
    <location>
        <begin position="20"/>
        <end position="31"/>
    </location>
</feature>
<sequence length="363" mass="41552">MAMAYKQKLRRSKQRKAPPPKEIPPLCPPTPQRASFVEQKKSVDLVDRTDRPAIRFVRVEDRLIKVPEGLFAQMSGRIRDSLGFTSATGGGSTPERPIFLRGHTSDQFEQLLRAYNSYPSLDMRTMTLDNILTIGELAVGYEMRILVEWLRPCLHILVLDHNTPLRTAGSRVYQRMLWLAMCLRSWKIYTSIVDKWISRLYWGQLPPIPALLFADAHGIAHLLSHACYVYLVDVQKLLTTGKNINENGALSPRQEMYIKSGYLSLKTTWSKLQRNALEFRSSGCVLHAQCVSVWRQRWKAFANAPCSTSDVDVLKRLSFMEDSLREDVVLDRCMAPSCKALALGAIKRRRNEMALELHHHFDL</sequence>
<proteinExistence type="predicted"/>
<keyword evidence="3" id="KW-1185">Reference proteome</keyword>
<dbReference type="Proteomes" id="UP000467700">
    <property type="component" value="Unassembled WGS sequence"/>
</dbReference>
<name>A0A8S0XQB9_CYCAE</name>
<evidence type="ECO:0000313" key="3">
    <source>
        <dbReference type="Proteomes" id="UP000467700"/>
    </source>
</evidence>
<accession>A0A8S0XQB9</accession>
<feature type="compositionally biased region" description="Basic residues" evidence="1">
    <location>
        <begin position="7"/>
        <end position="18"/>
    </location>
</feature>